<proteinExistence type="predicted"/>
<comment type="caution">
    <text evidence="3">The sequence shown here is derived from an EMBL/GenBank/DDBJ whole genome shotgun (WGS) entry which is preliminary data.</text>
</comment>
<keyword evidence="4" id="KW-1185">Reference proteome</keyword>
<feature type="compositionally biased region" description="Low complexity" evidence="1">
    <location>
        <begin position="154"/>
        <end position="178"/>
    </location>
</feature>
<protein>
    <recommendedName>
        <fullName evidence="5">Carbon monoxide dehydrogenase</fullName>
    </recommendedName>
</protein>
<keyword evidence="2" id="KW-0472">Membrane</keyword>
<evidence type="ECO:0000313" key="4">
    <source>
        <dbReference type="Proteomes" id="UP000614996"/>
    </source>
</evidence>
<dbReference type="EMBL" id="BOPO01000055">
    <property type="protein sequence ID" value="GIL28032.1"/>
    <property type="molecule type" value="Genomic_DNA"/>
</dbReference>
<dbReference type="PANTHER" id="PTHR38588:SF1">
    <property type="entry name" value="BLL0334 PROTEIN"/>
    <property type="match status" value="1"/>
</dbReference>
<keyword evidence="2" id="KW-1133">Transmembrane helix</keyword>
<evidence type="ECO:0000256" key="2">
    <source>
        <dbReference type="SAM" id="Phobius"/>
    </source>
</evidence>
<gene>
    <name evidence="3" type="ORF">NUM_32860</name>
</gene>
<reference evidence="4" key="1">
    <citation type="journal article" date="2021" name="Int. J. Syst. Evol. Microbiol.">
        <title>Actinocatenispora comari sp. nov., an endophytic actinomycete isolated from aerial parts of Comarum salesowianum.</title>
        <authorList>
            <person name="Oyunbileg N."/>
            <person name="Iizaka Y."/>
            <person name="Hamada M."/>
            <person name="Davaapurev B.O."/>
            <person name="Fukumoto A."/>
            <person name="Tsetseg B."/>
            <person name="Kato F."/>
            <person name="Tamura T."/>
            <person name="Batkhuu J."/>
            <person name="Anzai Y."/>
        </authorList>
    </citation>
    <scope>NUCLEOTIDE SEQUENCE [LARGE SCALE GENOMIC DNA]</scope>
    <source>
        <strain evidence="4">NUM-2625</strain>
    </source>
</reference>
<organism evidence="3 4">
    <name type="scientific">Actinocatenispora comari</name>
    <dbReference type="NCBI Taxonomy" id="2807577"/>
    <lineage>
        <taxon>Bacteria</taxon>
        <taxon>Bacillati</taxon>
        <taxon>Actinomycetota</taxon>
        <taxon>Actinomycetes</taxon>
        <taxon>Micromonosporales</taxon>
        <taxon>Micromonosporaceae</taxon>
        <taxon>Actinocatenispora</taxon>
    </lineage>
</organism>
<dbReference type="SUPFAM" id="SSF55961">
    <property type="entry name" value="Bet v1-like"/>
    <property type="match status" value="1"/>
</dbReference>
<dbReference type="RefSeq" id="WP_207125765.1">
    <property type="nucleotide sequence ID" value="NZ_BOPO01000055.1"/>
</dbReference>
<feature type="region of interest" description="Disordered" evidence="1">
    <location>
        <begin position="144"/>
        <end position="178"/>
    </location>
</feature>
<evidence type="ECO:0000256" key="1">
    <source>
        <dbReference type="SAM" id="MobiDB-lite"/>
    </source>
</evidence>
<dbReference type="AlphaFoldDB" id="A0A8J4AE65"/>
<dbReference type="InterPro" id="IPR023393">
    <property type="entry name" value="START-like_dom_sf"/>
</dbReference>
<dbReference type="CDD" id="cd07823">
    <property type="entry name" value="SRPBCC_5"/>
    <property type="match status" value="1"/>
</dbReference>
<name>A0A8J4AE65_9ACTN</name>
<dbReference type="InterPro" id="IPR010419">
    <property type="entry name" value="CO_DH_gsu"/>
</dbReference>
<evidence type="ECO:0008006" key="5">
    <source>
        <dbReference type="Google" id="ProtNLM"/>
    </source>
</evidence>
<accession>A0A8J4AE65</accession>
<dbReference type="Proteomes" id="UP000614996">
    <property type="component" value="Unassembled WGS sequence"/>
</dbReference>
<keyword evidence="2" id="KW-0812">Transmembrane</keyword>
<dbReference type="Pfam" id="PF06240">
    <property type="entry name" value="COXG"/>
    <property type="match status" value="1"/>
</dbReference>
<dbReference type="Gene3D" id="3.30.530.20">
    <property type="match status" value="1"/>
</dbReference>
<sequence>MELTNTFTVPAPVDEAWTRLLDLPAIAPCLPGATLTGVDGDDFTGTVKVKLGPISLTYKGSGHIRERDEAAHRVVVEASGRETRGPGTATATITATLAADGDGTRVDVATDLTVTGRPAQFGRGMLGDVSTRLLDQFADCLGRQLRPPAPPEEPAATEAPAGTPTAVTSPSPETTTVSDEATPIDLLEVTGAQELVRRAAGYALAFAAGALVATAVCRLRRRATR</sequence>
<evidence type="ECO:0000313" key="3">
    <source>
        <dbReference type="EMBL" id="GIL28032.1"/>
    </source>
</evidence>
<dbReference type="PANTHER" id="PTHR38588">
    <property type="entry name" value="BLL0334 PROTEIN"/>
    <property type="match status" value="1"/>
</dbReference>
<feature type="transmembrane region" description="Helical" evidence="2">
    <location>
        <begin position="199"/>
        <end position="219"/>
    </location>
</feature>